<dbReference type="Proteomes" id="UP000194236">
    <property type="component" value="Unassembled WGS sequence"/>
</dbReference>
<feature type="transmembrane region" description="Helical" evidence="1">
    <location>
        <begin position="136"/>
        <end position="153"/>
    </location>
</feature>
<dbReference type="AlphaFoldDB" id="A0A1Y3BV14"/>
<feature type="transmembrane region" description="Helical" evidence="1">
    <location>
        <begin position="110"/>
        <end position="129"/>
    </location>
</feature>
<sequence>MVLVSLVEAFAAAREGHLIDVLSYIDMKRYTPSPALVFNAFLSSNNIESLIDFFSFTAWLFYGATMLALIILRYKSPYKEKFRPYKVVIMFGIQLNIDFCFIATNKQVHLSLPIIVFLISIYLVIGPIIENPQIEYLYATLYIVSGLLVYVPFVKYKVKCHRLLNIITWTTQLIFKAVPCEYVPESSPEEEELQESNQNE</sequence>
<evidence type="ECO:0000313" key="2">
    <source>
        <dbReference type="EMBL" id="OTF83406.1"/>
    </source>
</evidence>
<keyword evidence="3" id="KW-1185">Reference proteome</keyword>
<keyword evidence="1" id="KW-0472">Membrane</keyword>
<dbReference type="EMBL" id="MUJZ01003846">
    <property type="protein sequence ID" value="OTF83406.1"/>
    <property type="molecule type" value="Genomic_DNA"/>
</dbReference>
<name>A0A1Y3BV14_EURMA</name>
<accession>A0A1Y3BV14</accession>
<dbReference type="PANTHER" id="PTHR11785:SF512">
    <property type="entry name" value="SOBREMESA, ISOFORM B"/>
    <property type="match status" value="1"/>
</dbReference>
<protein>
    <submittedName>
        <fullName evidence="2">Amino acid transporter-like protein</fullName>
    </submittedName>
</protein>
<keyword evidence="1" id="KW-0812">Transmembrane</keyword>
<dbReference type="OrthoDB" id="5982228at2759"/>
<dbReference type="Gene3D" id="1.20.1740.10">
    <property type="entry name" value="Amino acid/polyamine transporter I"/>
    <property type="match status" value="1"/>
</dbReference>
<dbReference type="PANTHER" id="PTHR11785">
    <property type="entry name" value="AMINO ACID TRANSPORTER"/>
    <property type="match status" value="1"/>
</dbReference>
<proteinExistence type="predicted"/>
<evidence type="ECO:0000313" key="3">
    <source>
        <dbReference type="Proteomes" id="UP000194236"/>
    </source>
</evidence>
<evidence type="ECO:0000256" key="1">
    <source>
        <dbReference type="SAM" id="Phobius"/>
    </source>
</evidence>
<dbReference type="InterPro" id="IPR050598">
    <property type="entry name" value="AminoAcid_Transporter"/>
</dbReference>
<organism evidence="2 3">
    <name type="scientific">Euroglyphus maynei</name>
    <name type="common">Mayne's house dust mite</name>
    <dbReference type="NCBI Taxonomy" id="6958"/>
    <lineage>
        <taxon>Eukaryota</taxon>
        <taxon>Metazoa</taxon>
        <taxon>Ecdysozoa</taxon>
        <taxon>Arthropoda</taxon>
        <taxon>Chelicerata</taxon>
        <taxon>Arachnida</taxon>
        <taxon>Acari</taxon>
        <taxon>Acariformes</taxon>
        <taxon>Sarcoptiformes</taxon>
        <taxon>Astigmata</taxon>
        <taxon>Psoroptidia</taxon>
        <taxon>Analgoidea</taxon>
        <taxon>Pyroglyphidae</taxon>
        <taxon>Pyroglyphinae</taxon>
        <taxon>Euroglyphus</taxon>
    </lineage>
</organism>
<comment type="caution">
    <text evidence="2">The sequence shown here is derived from an EMBL/GenBank/DDBJ whole genome shotgun (WGS) entry which is preliminary data.</text>
</comment>
<keyword evidence="1" id="KW-1133">Transmembrane helix</keyword>
<dbReference type="GO" id="GO:0016020">
    <property type="term" value="C:membrane"/>
    <property type="evidence" value="ECO:0007669"/>
    <property type="project" value="UniProtKB-SubCell"/>
</dbReference>
<feature type="transmembrane region" description="Helical" evidence="1">
    <location>
        <begin position="53"/>
        <end position="72"/>
    </location>
</feature>
<reference evidence="2 3" key="1">
    <citation type="submission" date="2017-03" db="EMBL/GenBank/DDBJ databases">
        <title>Genome Survey of Euroglyphus maynei.</title>
        <authorList>
            <person name="Arlian L.G."/>
            <person name="Morgan M.S."/>
            <person name="Rider S.D."/>
        </authorList>
    </citation>
    <scope>NUCLEOTIDE SEQUENCE [LARGE SCALE GENOMIC DNA]</scope>
    <source>
        <strain evidence="2">Arlian Lab</strain>
        <tissue evidence="2">Whole body</tissue>
    </source>
</reference>
<dbReference type="GO" id="GO:0015179">
    <property type="term" value="F:L-amino acid transmembrane transporter activity"/>
    <property type="evidence" value="ECO:0007669"/>
    <property type="project" value="TreeGrafter"/>
</dbReference>
<gene>
    <name evidence="2" type="ORF">BLA29_008797</name>
</gene>